<organism evidence="4 5">
    <name type="scientific">Vagococcus hydrophili</name>
    <dbReference type="NCBI Taxonomy" id="2714947"/>
    <lineage>
        <taxon>Bacteria</taxon>
        <taxon>Bacillati</taxon>
        <taxon>Bacillota</taxon>
        <taxon>Bacilli</taxon>
        <taxon>Lactobacillales</taxon>
        <taxon>Enterococcaceae</taxon>
        <taxon>Vagococcus</taxon>
    </lineage>
</organism>
<evidence type="ECO:0000256" key="2">
    <source>
        <dbReference type="ARBA" id="ARBA00023163"/>
    </source>
</evidence>
<accession>A0A6G8AUQ8</accession>
<keyword evidence="2" id="KW-0804">Transcription</keyword>
<keyword evidence="1" id="KW-0805">Transcription regulation</keyword>
<evidence type="ECO:0000256" key="1">
    <source>
        <dbReference type="ARBA" id="ARBA00023015"/>
    </source>
</evidence>
<dbReference type="RefSeq" id="WP_166034926.1">
    <property type="nucleotide sequence ID" value="NZ_CP049887.1"/>
</dbReference>
<dbReference type="PANTHER" id="PTHR30185">
    <property type="entry name" value="CRYPTIC BETA-GLUCOSIDE BGL OPERON ANTITERMINATOR"/>
    <property type="match status" value="1"/>
</dbReference>
<dbReference type="AlphaFoldDB" id="A0A6G8AUQ8"/>
<evidence type="ECO:0000313" key="5">
    <source>
        <dbReference type="Proteomes" id="UP000501747"/>
    </source>
</evidence>
<dbReference type="Pfam" id="PF05043">
    <property type="entry name" value="Mga"/>
    <property type="match status" value="1"/>
</dbReference>
<dbReference type="InterPro" id="IPR050661">
    <property type="entry name" value="BglG_antiterminators"/>
</dbReference>
<dbReference type="EMBL" id="CP049887">
    <property type="protein sequence ID" value="QIL48794.1"/>
    <property type="molecule type" value="Genomic_DNA"/>
</dbReference>
<reference evidence="4 5" key="1">
    <citation type="submission" date="2020-03" db="EMBL/GenBank/DDBJ databases">
        <title>Vagococcus sp. nov., isolated from beetles.</title>
        <authorList>
            <person name="Hyun D.-W."/>
            <person name="Bae J.-W."/>
        </authorList>
    </citation>
    <scope>NUCLEOTIDE SEQUENCE [LARGE SCALE GENOMIC DNA]</scope>
    <source>
        <strain evidence="4 5">HDW17B</strain>
    </source>
</reference>
<proteinExistence type="predicted"/>
<feature type="domain" description="Mga helix-turn-helix" evidence="3">
    <location>
        <begin position="89"/>
        <end position="167"/>
    </location>
</feature>
<dbReference type="PANTHER" id="PTHR30185:SF13">
    <property type="entry name" value="LICABCH OPERON REGULATOR-RELATED"/>
    <property type="match status" value="1"/>
</dbReference>
<evidence type="ECO:0000313" key="4">
    <source>
        <dbReference type="EMBL" id="QIL48794.1"/>
    </source>
</evidence>
<protein>
    <recommendedName>
        <fullName evidence="3">Mga helix-turn-helix domain-containing protein</fullName>
    </recommendedName>
</protein>
<evidence type="ECO:0000259" key="3">
    <source>
        <dbReference type="Pfam" id="PF05043"/>
    </source>
</evidence>
<gene>
    <name evidence="4" type="ORF">G7082_09885</name>
</gene>
<dbReference type="Proteomes" id="UP000501747">
    <property type="component" value="Chromosome"/>
</dbReference>
<sequence>MEKDILNLLDTQNKIMLNILDLVSESHRWYSVNEISIELNVVERTVQRYIHTLKDLIDDYNEERDHHIAISYEKYKGVLLEIDSGSNYMELKSYILENDETMKLFKLIIFEEFQSISRYSQDNFVSENSTRKSLKKIKEFLSQYNLTLSRSSFIIEGEEKQIRLIIYICSWIIFKGVTWPFDFISQEKVYLSVDHFSEEMNIGFSVIHRKQMAYMLAVNILRLRKKHVIVMEPEWKNYANLPKLIDGLPVLKAFIADYNVYIESELYFYLLSVQFKPKLYESPEYRKRVLDYHKKMNSNVYQATESFMTYFNDKIVPIPSELKERFFLTSFCSHLFCQLFSDIQVDIDGHTIFRDMESDYPNLKKKLSHSLKELHELTNEKLFLQEDFLLQKYVQLFSSIEALTYYEPKIPVFLDSDLPYLVKNNIRDQITNRFKYDFNVQFVTKDEADEAVLVLTNIPNMLEEELRFSHKVHLFDFPFNQRDFMEIERKLRAIAQTISDEKKRL</sequence>
<dbReference type="InterPro" id="IPR007737">
    <property type="entry name" value="Mga_HTH"/>
</dbReference>
<keyword evidence="5" id="KW-1185">Reference proteome</keyword>
<dbReference type="KEGG" id="vhy:G7082_09885"/>
<name>A0A6G8AUQ8_9ENTE</name>